<dbReference type="GO" id="GO:0045302">
    <property type="term" value="F:choloylglycine hydrolase activity"/>
    <property type="evidence" value="ECO:0007669"/>
    <property type="project" value="UniProtKB-EC"/>
</dbReference>
<dbReference type="CDD" id="cd00542">
    <property type="entry name" value="Ntn_PVA"/>
    <property type="match status" value="1"/>
</dbReference>
<protein>
    <recommendedName>
        <fullName evidence="5">choloylglycine hydrolase</fullName>
        <ecNumber evidence="5">3.5.1.24</ecNumber>
    </recommendedName>
    <alternativeName>
        <fullName evidence="6">Bile salt hydrolase</fullName>
    </alternativeName>
    <alternativeName>
        <fullName evidence="7">Choloylglycine hydrolase</fullName>
    </alternativeName>
</protein>
<comment type="catalytic activity">
    <reaction evidence="8">
        <text>cholate + taurine = taurocholate + H2O</text>
        <dbReference type="Rhea" id="RHEA:47108"/>
        <dbReference type="ChEBI" id="CHEBI:15377"/>
        <dbReference type="ChEBI" id="CHEBI:29747"/>
        <dbReference type="ChEBI" id="CHEBI:36257"/>
        <dbReference type="ChEBI" id="CHEBI:507393"/>
    </reaction>
    <physiologicalReaction direction="right-to-left" evidence="8">
        <dbReference type="Rhea" id="RHEA:47110"/>
    </physiologicalReaction>
</comment>
<dbReference type="PANTHER" id="PTHR35527">
    <property type="entry name" value="CHOLOYLGLYCINE HYDROLASE"/>
    <property type="match status" value="1"/>
</dbReference>
<comment type="caution">
    <text evidence="11">The sequence shown here is derived from an EMBL/GenBank/DDBJ whole genome shotgun (WGS) entry which is preliminary data.</text>
</comment>
<evidence type="ECO:0000256" key="3">
    <source>
        <dbReference type="ARBA" id="ARBA00022801"/>
    </source>
</evidence>
<dbReference type="NCBIfam" id="NF038245">
    <property type="entry name" value="bile_salt_hydro"/>
    <property type="match status" value="1"/>
</dbReference>
<dbReference type="InterPro" id="IPR047711">
    <property type="entry name" value="CBAH"/>
</dbReference>
<comment type="catalytic activity">
    <reaction evidence="9">
        <text>taurodeoxycholate + H2O = deoxycholate + taurine</text>
        <dbReference type="Rhea" id="RHEA:47556"/>
        <dbReference type="ChEBI" id="CHEBI:15377"/>
        <dbReference type="ChEBI" id="CHEBI:23614"/>
        <dbReference type="ChEBI" id="CHEBI:36261"/>
        <dbReference type="ChEBI" id="CHEBI:507393"/>
    </reaction>
    <physiologicalReaction direction="left-to-right" evidence="9">
        <dbReference type="Rhea" id="RHEA:47557"/>
    </physiologicalReaction>
</comment>
<keyword evidence="4" id="KW-0443">Lipid metabolism</keyword>
<keyword evidence="3 11" id="KW-0378">Hydrolase</keyword>
<evidence type="ECO:0000256" key="5">
    <source>
        <dbReference type="ARBA" id="ARBA00044769"/>
    </source>
</evidence>
<name>A0A7X9UCQ5_9ACTN</name>
<evidence type="ECO:0000256" key="9">
    <source>
        <dbReference type="ARBA" id="ARBA00048897"/>
    </source>
</evidence>
<gene>
    <name evidence="11" type="ORF">HF320_07045</name>
</gene>
<evidence type="ECO:0000313" key="11">
    <source>
        <dbReference type="EMBL" id="NMF56081.1"/>
    </source>
</evidence>
<comment type="pathway">
    <text evidence="1">Lipid metabolism; bile acid biosynthesis.</text>
</comment>
<evidence type="ECO:0000256" key="2">
    <source>
        <dbReference type="ARBA" id="ARBA00006625"/>
    </source>
</evidence>
<feature type="domain" description="Choloylglycine hydrolase/NAAA C-terminal" evidence="10">
    <location>
        <begin position="2"/>
        <end position="304"/>
    </location>
</feature>
<accession>A0A7X9UCQ5</accession>
<evidence type="ECO:0000256" key="8">
    <source>
        <dbReference type="ARBA" id="ARBA00047285"/>
    </source>
</evidence>
<dbReference type="InterPro" id="IPR029132">
    <property type="entry name" value="CBAH/NAAA_C"/>
</dbReference>
<comment type="similarity">
    <text evidence="2">Belongs to the peptidase C59 family.</text>
</comment>
<proteinExistence type="inferred from homology"/>
<evidence type="ECO:0000259" key="10">
    <source>
        <dbReference type="Pfam" id="PF02275"/>
    </source>
</evidence>
<dbReference type="PANTHER" id="PTHR35527:SF2">
    <property type="entry name" value="HYDROLASE"/>
    <property type="match status" value="1"/>
</dbReference>
<evidence type="ECO:0000256" key="7">
    <source>
        <dbReference type="ARBA" id="ARBA00044806"/>
    </source>
</evidence>
<keyword evidence="12" id="KW-1185">Reference proteome</keyword>
<organism evidence="11 12">
    <name type="scientific">Collinsella acetigenes</name>
    <dbReference type="NCBI Taxonomy" id="2713419"/>
    <lineage>
        <taxon>Bacteria</taxon>
        <taxon>Bacillati</taxon>
        <taxon>Actinomycetota</taxon>
        <taxon>Coriobacteriia</taxon>
        <taxon>Coriobacteriales</taxon>
        <taxon>Coriobacteriaceae</taxon>
        <taxon>Collinsella</taxon>
    </lineage>
</organism>
<evidence type="ECO:0000256" key="4">
    <source>
        <dbReference type="ARBA" id="ARBA00023098"/>
    </source>
</evidence>
<dbReference type="InterPro" id="IPR052193">
    <property type="entry name" value="Peptidase_C59"/>
</dbReference>
<dbReference type="EC" id="3.5.1.24" evidence="5"/>
<dbReference type="EMBL" id="JABBCP010000005">
    <property type="protein sequence ID" value="NMF56081.1"/>
    <property type="molecule type" value="Genomic_DNA"/>
</dbReference>
<dbReference type="RefSeq" id="WP_169277689.1">
    <property type="nucleotide sequence ID" value="NZ_JABBCP010000005.1"/>
</dbReference>
<dbReference type="InterPro" id="IPR029055">
    <property type="entry name" value="Ntn_hydrolases_N"/>
</dbReference>
<dbReference type="GO" id="GO:0006629">
    <property type="term" value="P:lipid metabolic process"/>
    <property type="evidence" value="ECO:0007669"/>
    <property type="project" value="UniProtKB-KW"/>
</dbReference>
<dbReference type="SUPFAM" id="SSF56235">
    <property type="entry name" value="N-terminal nucleophile aminohydrolases (Ntn hydrolases)"/>
    <property type="match status" value="1"/>
</dbReference>
<evidence type="ECO:0000313" key="12">
    <source>
        <dbReference type="Proteomes" id="UP000546970"/>
    </source>
</evidence>
<sequence length="324" mass="34972">MCTAVRFTDAQGNMYLGRNLDWAFGYGERPRVWSKGSSVPYTFLDDAPADHAVIGMCIDYQGYPMFFDCGNDAGLAVAGLNFPGYAKFPSAPKNGATNVCAYEFPFWVTANFSTVDEVEAALANTVIVGKPAGEGLGVSYLHWIIGDANRSIVVEQMTDGLHVHNDPVDVLANQPAFDWHMENLRTYITANNGFPQAAVWGKAELKPFGAGAGMRGIPGDCYSPSRFVKTAFLNANYPTKDGSVGNIARMFHTLGNVSMVEGAAAMADGQFEKTIYTACFEASTGMYYYNTYDDPTIYCVSLADADGAIGLVTPKPARFDPSSC</sequence>
<dbReference type="Proteomes" id="UP000546970">
    <property type="component" value="Unassembled WGS sequence"/>
</dbReference>
<evidence type="ECO:0000256" key="6">
    <source>
        <dbReference type="ARBA" id="ARBA00044804"/>
    </source>
</evidence>
<reference evidence="11 12" key="1">
    <citation type="submission" date="2020-04" db="EMBL/GenBank/DDBJ databases">
        <title>Collinsella sp. KGMB02528 nov., an anaerobic actinobacterium isolated from human feces.</title>
        <authorList>
            <person name="Han K.-I."/>
            <person name="Eom M.K."/>
            <person name="Kim J.-S."/>
            <person name="Lee K.C."/>
            <person name="Suh M.K."/>
            <person name="Park S.-H."/>
            <person name="Lee J.H."/>
            <person name="Kang S.W."/>
            <person name="Park J.-E."/>
            <person name="Oh B.S."/>
            <person name="Yu S.Y."/>
            <person name="Choi S.-H."/>
            <person name="Lee D.H."/>
            <person name="Yoon H."/>
            <person name="Kim B.-Y."/>
            <person name="Lee J.H."/>
            <person name="Lee J.-S."/>
        </authorList>
    </citation>
    <scope>NUCLEOTIDE SEQUENCE [LARGE SCALE GENOMIC DNA]</scope>
    <source>
        <strain evidence="11 12">KGMB02528</strain>
    </source>
</reference>
<evidence type="ECO:0000256" key="1">
    <source>
        <dbReference type="ARBA" id="ARBA00004860"/>
    </source>
</evidence>
<dbReference type="Pfam" id="PF02275">
    <property type="entry name" value="CBAH"/>
    <property type="match status" value="1"/>
</dbReference>
<dbReference type="AlphaFoldDB" id="A0A7X9UCQ5"/>
<dbReference type="Gene3D" id="3.60.60.10">
    <property type="entry name" value="Penicillin V Acylase, Chain A"/>
    <property type="match status" value="1"/>
</dbReference>